<feature type="compositionally biased region" description="Polar residues" evidence="14">
    <location>
        <begin position="10"/>
        <end position="21"/>
    </location>
</feature>
<evidence type="ECO:0000256" key="3">
    <source>
        <dbReference type="ARBA" id="ARBA00007658"/>
    </source>
</evidence>
<feature type="active site" description="Proton donor" evidence="10">
    <location>
        <position position="178"/>
    </location>
</feature>
<dbReference type="InParanoid" id="A0A409WNI2"/>
<evidence type="ECO:0000256" key="4">
    <source>
        <dbReference type="ARBA" id="ARBA00022723"/>
    </source>
</evidence>
<name>A0A409WNI2_PSICY</name>
<dbReference type="GO" id="GO:0004571">
    <property type="term" value="F:mannosyl-oligosaccharide 1,2-alpha-mannosidase activity"/>
    <property type="evidence" value="ECO:0007669"/>
    <property type="project" value="UniProtKB-EC"/>
</dbReference>
<dbReference type="InterPro" id="IPR050749">
    <property type="entry name" value="Glycosyl_Hydrolase_47"/>
</dbReference>
<comment type="similarity">
    <text evidence="3 13">Belongs to the glycosyl hydrolase 47 family.</text>
</comment>
<keyword evidence="5 13" id="KW-0378">Hydrolase</keyword>
<evidence type="ECO:0000256" key="12">
    <source>
        <dbReference type="PIRSR" id="PIRSR601382-3"/>
    </source>
</evidence>
<dbReference type="InterPro" id="IPR001382">
    <property type="entry name" value="Glyco_hydro_47"/>
</dbReference>
<keyword evidence="7 12" id="KW-1015">Disulfide bond</keyword>
<dbReference type="GO" id="GO:0005509">
    <property type="term" value="F:calcium ion binding"/>
    <property type="evidence" value="ECO:0007669"/>
    <property type="project" value="InterPro"/>
</dbReference>
<evidence type="ECO:0000256" key="14">
    <source>
        <dbReference type="SAM" id="MobiDB-lite"/>
    </source>
</evidence>
<feature type="active site" evidence="10">
    <location>
        <position position="474"/>
    </location>
</feature>
<evidence type="ECO:0000256" key="2">
    <source>
        <dbReference type="ARBA" id="ARBA00004922"/>
    </source>
</evidence>
<evidence type="ECO:0000256" key="15">
    <source>
        <dbReference type="SAM" id="Phobius"/>
    </source>
</evidence>
<evidence type="ECO:0000313" key="16">
    <source>
        <dbReference type="EMBL" id="PPQ80067.1"/>
    </source>
</evidence>
<dbReference type="PANTHER" id="PTHR11742">
    <property type="entry name" value="MANNOSYL-OLIGOSACCHARIDE ALPHA-1,2-MANNOSIDASE-RELATED"/>
    <property type="match status" value="1"/>
</dbReference>
<feature type="binding site" evidence="11">
    <location>
        <position position="559"/>
    </location>
    <ligand>
        <name>Ca(2+)</name>
        <dbReference type="ChEBI" id="CHEBI:29108"/>
    </ligand>
</feature>
<evidence type="ECO:0000256" key="11">
    <source>
        <dbReference type="PIRSR" id="PIRSR601382-2"/>
    </source>
</evidence>
<evidence type="ECO:0000256" key="10">
    <source>
        <dbReference type="PIRSR" id="PIRSR601382-1"/>
    </source>
</evidence>
<keyword evidence="6 11" id="KW-0106">Calcium</keyword>
<comment type="cofactor">
    <cofactor evidence="1 11">
        <name>Ca(2+)</name>
        <dbReference type="ChEBI" id="CHEBI:29108"/>
    </cofactor>
</comment>
<evidence type="ECO:0000256" key="7">
    <source>
        <dbReference type="ARBA" id="ARBA00023157"/>
    </source>
</evidence>
<proteinExistence type="inferred from homology"/>
<dbReference type="InterPro" id="IPR036026">
    <property type="entry name" value="Seven-hairpin_glycosidases"/>
</dbReference>
<dbReference type="EMBL" id="NHYD01003349">
    <property type="protein sequence ID" value="PPQ80067.1"/>
    <property type="molecule type" value="Genomic_DNA"/>
</dbReference>
<dbReference type="SUPFAM" id="SSF48225">
    <property type="entry name" value="Seven-hairpin glycosidases"/>
    <property type="match status" value="1"/>
</dbReference>
<dbReference type="GO" id="GO:0005783">
    <property type="term" value="C:endoplasmic reticulum"/>
    <property type="evidence" value="ECO:0007669"/>
    <property type="project" value="TreeGrafter"/>
</dbReference>
<feature type="transmembrane region" description="Helical" evidence="15">
    <location>
        <begin position="37"/>
        <end position="55"/>
    </location>
</feature>
<keyword evidence="15" id="KW-1133">Transmembrane helix</keyword>
<accession>A0A409WNI2</accession>
<dbReference type="STRING" id="93625.A0A409WNI2"/>
<comment type="catalytic activity">
    <reaction evidence="8">
        <text>N(4)-(alpha-D-Man-(1-&gt;2)-alpha-D-Man-(1-&gt;2)-alpha-D-Man-(1-&gt;3)-[alpha-D-Man-(1-&gt;3)-[alpha-D-Man-(1-&gt;2)-alpha-D-Man-(1-&gt;6)]-alpha-D-Man-(1-&gt;6)]-beta-D-Man-(1-&gt;4)-beta-D-GlcNAc-(1-&gt;4)-beta-D-GlcNAc)-L-asparaginyl-[protein] (N-glucan mannose isomer 8A1,2,3B1,3) + 3 H2O = N(4)-(alpha-D-Man-(1-&gt;3)-[alpha-D-Man-(1-&gt;3)-[alpha-D-Man-(1-&gt;6)]-alpha-D-Man-(1-&gt;6)]-beta-D-Man-(1-&gt;4)-beta-D-GlcNAc-(1-&gt;4)-beta-D-GlcNAc)-L-asparaginyl-[protein] (N-glucan mannose isomer 5A1,2) + 3 beta-D-mannose</text>
        <dbReference type="Rhea" id="RHEA:56028"/>
        <dbReference type="Rhea" id="RHEA-COMP:14358"/>
        <dbReference type="Rhea" id="RHEA-COMP:14367"/>
        <dbReference type="ChEBI" id="CHEBI:15377"/>
        <dbReference type="ChEBI" id="CHEBI:28563"/>
        <dbReference type="ChEBI" id="CHEBI:59087"/>
        <dbReference type="ChEBI" id="CHEBI:60628"/>
        <dbReference type="EC" id="3.2.1.113"/>
    </reaction>
</comment>
<evidence type="ECO:0000256" key="8">
    <source>
        <dbReference type="ARBA" id="ARBA00047669"/>
    </source>
</evidence>
<dbReference type="OrthoDB" id="8118055at2759"/>
<dbReference type="EC" id="3.2.1.-" evidence="13"/>
<reference evidence="16 17" key="1">
    <citation type="journal article" date="2018" name="Evol. Lett.">
        <title>Horizontal gene cluster transfer increased hallucinogenic mushroom diversity.</title>
        <authorList>
            <person name="Reynolds H.T."/>
            <person name="Vijayakumar V."/>
            <person name="Gluck-Thaler E."/>
            <person name="Korotkin H.B."/>
            <person name="Matheny P.B."/>
            <person name="Slot J.C."/>
        </authorList>
    </citation>
    <scope>NUCLEOTIDE SEQUENCE [LARGE SCALE GENOMIC DNA]</scope>
    <source>
        <strain evidence="16 17">2631</strain>
    </source>
</reference>
<gene>
    <name evidence="16" type="ORF">CVT25_001496</name>
</gene>
<feature type="disulfide bond" evidence="12">
    <location>
        <begin position="369"/>
        <end position="403"/>
    </location>
</feature>
<comment type="pathway">
    <text evidence="2">Protein modification; protein glycosylation.</text>
</comment>
<feature type="active site" evidence="10">
    <location>
        <position position="307"/>
    </location>
</feature>
<keyword evidence="4 11" id="KW-0479">Metal-binding</keyword>
<evidence type="ECO:0000256" key="6">
    <source>
        <dbReference type="ARBA" id="ARBA00022837"/>
    </source>
</evidence>
<keyword evidence="15" id="KW-0812">Transmembrane</keyword>
<dbReference type="PANTHER" id="PTHR11742:SF55">
    <property type="entry name" value="ENDOPLASMIC RETICULUM MANNOSYL-OLIGOSACCHARIDE 1,2-ALPHA-MANNOSIDASE"/>
    <property type="match status" value="1"/>
</dbReference>
<keyword evidence="17" id="KW-1185">Reference proteome</keyword>
<keyword evidence="15" id="KW-0472">Membrane</keyword>
<evidence type="ECO:0000256" key="5">
    <source>
        <dbReference type="ARBA" id="ARBA00022801"/>
    </source>
</evidence>
<dbReference type="InterPro" id="IPR012341">
    <property type="entry name" value="6hp_glycosidase-like_sf"/>
</dbReference>
<dbReference type="Pfam" id="PF01532">
    <property type="entry name" value="Glyco_hydro_47"/>
    <property type="match status" value="1"/>
</dbReference>
<organism evidence="16 17">
    <name type="scientific">Psilocybe cyanescens</name>
    <dbReference type="NCBI Taxonomy" id="93625"/>
    <lineage>
        <taxon>Eukaryota</taxon>
        <taxon>Fungi</taxon>
        <taxon>Dikarya</taxon>
        <taxon>Basidiomycota</taxon>
        <taxon>Agaricomycotina</taxon>
        <taxon>Agaricomycetes</taxon>
        <taxon>Agaricomycetidae</taxon>
        <taxon>Agaricales</taxon>
        <taxon>Agaricineae</taxon>
        <taxon>Strophariaceae</taxon>
        <taxon>Psilocybe</taxon>
    </lineage>
</organism>
<sequence length="581" mass="66302">MLPRYHALPTSPTSPRSNHLSRLAKSSNPLRRLAPRWILVACITSIFLFLGTSVMREITWGFPWLYEHNRPLHLKAYPRPSAPTQDEQAIWDLRKEEVREAFLHAWTGYKTIAFPNDELLPVSGLKSNKFNGWGVTLFDSLDTMWIMDLNDEFSSAVESVKDWSFQGIKPDLYVPFFETTIRYLGGLLSAFALSGNDILLKLADDVGHILIQAFNATETGLPAYSSSFNGMPDGQHDTILFAEATSCQLEFKYLAKLTGKKEYYDKVQASMEVFYKANVTNGLFVDNWYNANGMPSGNHITVGGGSDSGYEYFLKQWVMSGDEKARNQYMTSINGIIENLIFVTPTRGLMYVTDRDTYMTAHRQEHLSCFLPGVLALGAALLDLSPDVRELHEWAAKGLTYTCYISYADQQSGLGPEELRINGPGIKWIEAVDRWKDAGRVGDPPGVREAHAERNSEQREYANGWPSMYLLRPETVESIFYMWRTTGDSKWRERGYEIFQAINSRARTKYGFSSVGGVDKRLRLLDEMPSYFLAETLKYLYLLFDDVNSFPFDRWVFNTEAHPFPTFSWTNEEKKEFGITV</sequence>
<evidence type="ECO:0000256" key="13">
    <source>
        <dbReference type="RuleBase" id="RU361193"/>
    </source>
</evidence>
<protein>
    <recommendedName>
        <fullName evidence="13">alpha-1,2-Mannosidase</fullName>
        <ecNumber evidence="13">3.2.1.-</ecNumber>
    </recommendedName>
</protein>
<comment type="catalytic activity">
    <reaction evidence="9">
        <text>N(4)-(alpha-D-Man-(1-&gt;2)-alpha-D-Man-(1-&gt;2)-alpha-D-Man-(1-&gt;3)-[alpha-D-Man-(1-&gt;2)-alpha-D-Man-(1-&gt;3)-[alpha-D-Man-(1-&gt;2)-alpha-D-Man-(1-&gt;6)]-alpha-D-Man-(1-&gt;6)]-beta-D-Man-(1-&gt;4)-beta-D-GlcNAc-(1-&gt;4)-beta-D-GlcNAc)-L-asparaginyl-[protein] (N-glucan mannose isomer 9A1,2,3B1,2,3) + 4 H2O = N(4)-(alpha-D-Man-(1-&gt;3)-[alpha-D-Man-(1-&gt;3)-[alpha-D-Man-(1-&gt;6)]-alpha-D-Man-(1-&gt;6)]-beta-D-Man-(1-&gt;4)-beta-D-GlcNAc-(1-&gt;4)-beta-D-GlcNAc)-L-asparaginyl-[protein] (N-glucan mannose isomer 5A1,2) + 4 beta-D-mannose</text>
        <dbReference type="Rhea" id="RHEA:56008"/>
        <dbReference type="Rhea" id="RHEA-COMP:14356"/>
        <dbReference type="Rhea" id="RHEA-COMP:14367"/>
        <dbReference type="ChEBI" id="CHEBI:15377"/>
        <dbReference type="ChEBI" id="CHEBI:28563"/>
        <dbReference type="ChEBI" id="CHEBI:59087"/>
        <dbReference type="ChEBI" id="CHEBI:139493"/>
        <dbReference type="EC" id="3.2.1.113"/>
    </reaction>
</comment>
<feature type="region of interest" description="Disordered" evidence="14">
    <location>
        <begin position="1"/>
        <end position="21"/>
    </location>
</feature>
<dbReference type="GO" id="GO:0005975">
    <property type="term" value="P:carbohydrate metabolic process"/>
    <property type="evidence" value="ECO:0007669"/>
    <property type="project" value="InterPro"/>
</dbReference>
<evidence type="ECO:0000313" key="17">
    <source>
        <dbReference type="Proteomes" id="UP000283269"/>
    </source>
</evidence>
<dbReference type="GO" id="GO:0036503">
    <property type="term" value="P:ERAD pathway"/>
    <property type="evidence" value="ECO:0007669"/>
    <property type="project" value="UniProtKB-ARBA"/>
</dbReference>
<dbReference type="Gene3D" id="1.50.10.10">
    <property type="match status" value="1"/>
</dbReference>
<dbReference type="PRINTS" id="PR00747">
    <property type="entry name" value="GLYHDRLASE47"/>
</dbReference>
<dbReference type="AlphaFoldDB" id="A0A409WNI2"/>
<evidence type="ECO:0000256" key="1">
    <source>
        <dbReference type="ARBA" id="ARBA00001913"/>
    </source>
</evidence>
<dbReference type="Proteomes" id="UP000283269">
    <property type="component" value="Unassembled WGS sequence"/>
</dbReference>
<evidence type="ECO:0000256" key="9">
    <source>
        <dbReference type="ARBA" id="ARBA00048605"/>
    </source>
</evidence>
<comment type="caution">
    <text evidence="16">The sequence shown here is derived from an EMBL/GenBank/DDBJ whole genome shotgun (WGS) entry which is preliminary data.</text>
</comment>
<dbReference type="GO" id="GO:0016020">
    <property type="term" value="C:membrane"/>
    <property type="evidence" value="ECO:0007669"/>
    <property type="project" value="InterPro"/>
</dbReference>
<keyword evidence="13" id="KW-0326">Glycosidase</keyword>
<feature type="active site" description="Proton donor" evidence="10">
    <location>
        <position position="417"/>
    </location>
</feature>